<evidence type="ECO:0000313" key="3">
    <source>
        <dbReference type="EMBL" id="WUR37817.1"/>
    </source>
</evidence>
<feature type="region of interest" description="Disordered" evidence="1">
    <location>
        <begin position="1"/>
        <end position="70"/>
    </location>
</feature>
<sequence length="285" mass="29859">MSTPPPPHPHVPQPPPPQGPYGGPPVPAQGPYPPQPAPVPAQAPYGPYAPQPPQGPYAPHPPQPYGWAGPPPPPKRRVGLVLGIVGGVVGAVVALVVVLVLIGRAAVGGFPEAENRLTLPKTLVDGRFALAQDLSESQGRQIEDEADGAWDAKDLRAVVGQYNVGGDNTKGLLLLSGMYGRFKNTTQMRVHLLKGAARADGVTLVAGPKDFAREGEPTIGCEVLEQRRLGARLVYPVCAWGDGNTGAAVGVTNRESSTQTASDVDLAFYARLTRQVRGETVEPIG</sequence>
<evidence type="ECO:0000256" key="2">
    <source>
        <dbReference type="SAM" id="Phobius"/>
    </source>
</evidence>
<dbReference type="EMBL" id="CP108330">
    <property type="protein sequence ID" value="WUR37817.1"/>
    <property type="molecule type" value="Genomic_DNA"/>
</dbReference>
<gene>
    <name evidence="3" type="ORF">OHN36_11735</name>
</gene>
<keyword evidence="2" id="KW-0472">Membrane</keyword>
<evidence type="ECO:0000313" key="4">
    <source>
        <dbReference type="Proteomes" id="UP001432161"/>
    </source>
</evidence>
<protein>
    <submittedName>
        <fullName evidence="3">Uncharacterized protein</fullName>
    </submittedName>
</protein>
<reference evidence="3" key="1">
    <citation type="submission" date="2022-10" db="EMBL/GenBank/DDBJ databases">
        <title>The complete genomes of actinobacterial strains from the NBC collection.</title>
        <authorList>
            <person name="Joergensen T.S."/>
            <person name="Alvarez Arevalo M."/>
            <person name="Sterndorff E.B."/>
            <person name="Faurdal D."/>
            <person name="Vuksanovic O."/>
            <person name="Mourched A.-S."/>
            <person name="Charusanti P."/>
            <person name="Shaw S."/>
            <person name="Blin K."/>
            <person name="Weber T."/>
        </authorList>
    </citation>
    <scope>NUCLEOTIDE SEQUENCE</scope>
    <source>
        <strain evidence="3">NBC_00489</strain>
    </source>
</reference>
<name>A0ABZ1UZM6_9ACTN</name>
<keyword evidence="2" id="KW-1133">Transmembrane helix</keyword>
<dbReference type="SUPFAM" id="SSF81995">
    <property type="entry name" value="beta-sandwich domain of Sec23/24"/>
    <property type="match status" value="1"/>
</dbReference>
<proteinExistence type="predicted"/>
<keyword evidence="2" id="KW-0812">Transmembrane</keyword>
<accession>A0ABZ1UZM6</accession>
<dbReference type="Proteomes" id="UP001432161">
    <property type="component" value="Chromosome"/>
</dbReference>
<feature type="transmembrane region" description="Helical" evidence="2">
    <location>
        <begin position="80"/>
        <end position="102"/>
    </location>
</feature>
<keyword evidence="4" id="KW-1185">Reference proteome</keyword>
<organism evidence="3 4">
    <name type="scientific">Streptomyces griseoaurantiacus</name>
    <dbReference type="NCBI Taxonomy" id="68213"/>
    <lineage>
        <taxon>Bacteria</taxon>
        <taxon>Bacillati</taxon>
        <taxon>Actinomycetota</taxon>
        <taxon>Actinomycetes</taxon>
        <taxon>Kitasatosporales</taxon>
        <taxon>Streptomycetaceae</taxon>
        <taxon>Streptomyces</taxon>
        <taxon>Streptomyces aurantiacus group</taxon>
    </lineage>
</organism>
<evidence type="ECO:0000256" key="1">
    <source>
        <dbReference type="SAM" id="MobiDB-lite"/>
    </source>
</evidence>